<proteinExistence type="predicted"/>
<keyword evidence="2" id="KW-1185">Reference proteome</keyword>
<reference evidence="1" key="1">
    <citation type="journal article" date="2023" name="Science">
        <title>Genome structures resolve the early diversification of teleost fishes.</title>
        <authorList>
            <person name="Parey E."/>
            <person name="Louis A."/>
            <person name="Montfort J."/>
            <person name="Bouchez O."/>
            <person name="Roques C."/>
            <person name="Iampietro C."/>
            <person name="Lluch J."/>
            <person name="Castinel A."/>
            <person name="Donnadieu C."/>
            <person name="Desvignes T."/>
            <person name="Floi Bucao C."/>
            <person name="Jouanno E."/>
            <person name="Wen M."/>
            <person name="Mejri S."/>
            <person name="Dirks R."/>
            <person name="Jansen H."/>
            <person name="Henkel C."/>
            <person name="Chen W.J."/>
            <person name="Zahm M."/>
            <person name="Cabau C."/>
            <person name="Klopp C."/>
            <person name="Thompson A.W."/>
            <person name="Robinson-Rechavi M."/>
            <person name="Braasch I."/>
            <person name="Lecointre G."/>
            <person name="Bobe J."/>
            <person name="Postlethwait J.H."/>
            <person name="Berthelot C."/>
            <person name="Roest Crollius H."/>
            <person name="Guiguen Y."/>
        </authorList>
    </citation>
    <scope>NUCLEOTIDE SEQUENCE</scope>
    <source>
        <strain evidence="1">NC1722</strain>
    </source>
</reference>
<sequence>MSQCRRRCRRQLAKVARYIYRFVMGTLAQVPPTPLQSGFDLRDLPVTSNTGAAFRDPSAPLCSLKVTPLSEKCSGST</sequence>
<dbReference type="EMBL" id="JAINUG010000051">
    <property type="protein sequence ID" value="KAJ8404932.1"/>
    <property type="molecule type" value="Genomic_DNA"/>
</dbReference>
<protein>
    <submittedName>
        <fullName evidence="1">Uncharacterized protein</fullName>
    </submittedName>
</protein>
<gene>
    <name evidence="1" type="ORF">AAFF_G00333190</name>
</gene>
<dbReference type="AlphaFoldDB" id="A0AAD7SMU4"/>
<comment type="caution">
    <text evidence="1">The sequence shown here is derived from an EMBL/GenBank/DDBJ whole genome shotgun (WGS) entry which is preliminary data.</text>
</comment>
<name>A0AAD7SMU4_9TELE</name>
<dbReference type="Proteomes" id="UP001221898">
    <property type="component" value="Unassembled WGS sequence"/>
</dbReference>
<accession>A0AAD7SMU4</accession>
<evidence type="ECO:0000313" key="1">
    <source>
        <dbReference type="EMBL" id="KAJ8404932.1"/>
    </source>
</evidence>
<evidence type="ECO:0000313" key="2">
    <source>
        <dbReference type="Proteomes" id="UP001221898"/>
    </source>
</evidence>
<organism evidence="1 2">
    <name type="scientific">Aldrovandia affinis</name>
    <dbReference type="NCBI Taxonomy" id="143900"/>
    <lineage>
        <taxon>Eukaryota</taxon>
        <taxon>Metazoa</taxon>
        <taxon>Chordata</taxon>
        <taxon>Craniata</taxon>
        <taxon>Vertebrata</taxon>
        <taxon>Euteleostomi</taxon>
        <taxon>Actinopterygii</taxon>
        <taxon>Neopterygii</taxon>
        <taxon>Teleostei</taxon>
        <taxon>Notacanthiformes</taxon>
        <taxon>Halosauridae</taxon>
        <taxon>Aldrovandia</taxon>
    </lineage>
</organism>